<accession>A0A2S6NBE1</accession>
<feature type="transmembrane region" description="Helical" evidence="1">
    <location>
        <begin position="292"/>
        <end position="311"/>
    </location>
</feature>
<keyword evidence="1" id="KW-1133">Transmembrane helix</keyword>
<evidence type="ECO:0000313" key="3">
    <source>
        <dbReference type="Proteomes" id="UP000239089"/>
    </source>
</evidence>
<feature type="transmembrane region" description="Helical" evidence="1">
    <location>
        <begin position="317"/>
        <end position="336"/>
    </location>
</feature>
<protein>
    <submittedName>
        <fullName evidence="2">Uncharacterized protein</fullName>
    </submittedName>
</protein>
<proteinExistence type="predicted"/>
<dbReference type="EMBL" id="NHSJ01000047">
    <property type="protein sequence ID" value="PPQ31935.1"/>
    <property type="molecule type" value="Genomic_DNA"/>
</dbReference>
<feature type="transmembrane region" description="Helical" evidence="1">
    <location>
        <begin position="122"/>
        <end position="139"/>
    </location>
</feature>
<feature type="transmembrane region" description="Helical" evidence="1">
    <location>
        <begin position="184"/>
        <end position="204"/>
    </location>
</feature>
<feature type="transmembrane region" description="Helical" evidence="1">
    <location>
        <begin position="343"/>
        <end position="359"/>
    </location>
</feature>
<feature type="transmembrane region" description="Helical" evidence="1">
    <location>
        <begin position="62"/>
        <end position="85"/>
    </location>
</feature>
<evidence type="ECO:0000313" key="2">
    <source>
        <dbReference type="EMBL" id="PPQ31935.1"/>
    </source>
</evidence>
<name>A0A2S6NBE1_9HYPH</name>
<feature type="transmembrane region" description="Helical" evidence="1">
    <location>
        <begin position="261"/>
        <end position="280"/>
    </location>
</feature>
<comment type="caution">
    <text evidence="2">The sequence shown here is derived from an EMBL/GenBank/DDBJ whole genome shotgun (WGS) entry which is preliminary data.</text>
</comment>
<organism evidence="2 3">
    <name type="scientific">Rhodoblastus sphagnicola</name>
    <dbReference type="NCBI Taxonomy" id="333368"/>
    <lineage>
        <taxon>Bacteria</taxon>
        <taxon>Pseudomonadati</taxon>
        <taxon>Pseudomonadota</taxon>
        <taxon>Alphaproteobacteria</taxon>
        <taxon>Hyphomicrobiales</taxon>
        <taxon>Rhodoblastaceae</taxon>
        <taxon>Rhodoblastus</taxon>
    </lineage>
</organism>
<evidence type="ECO:0000256" key="1">
    <source>
        <dbReference type="SAM" id="Phobius"/>
    </source>
</evidence>
<keyword evidence="1" id="KW-0812">Transmembrane</keyword>
<feature type="transmembrane region" description="Helical" evidence="1">
    <location>
        <begin position="97"/>
        <end position="115"/>
    </location>
</feature>
<reference evidence="2 3" key="1">
    <citation type="journal article" date="2018" name="Arch. Microbiol.">
        <title>New insights into the metabolic potential of the phototrophic purple bacterium Rhodopila globiformis DSM 161(T) from its draft genome sequence and evidence for a vanadium-dependent nitrogenase.</title>
        <authorList>
            <person name="Imhoff J.F."/>
            <person name="Rahn T."/>
            <person name="Kunzel S."/>
            <person name="Neulinger S.C."/>
        </authorList>
    </citation>
    <scope>NUCLEOTIDE SEQUENCE [LARGE SCALE GENOMIC DNA]</scope>
    <source>
        <strain evidence="2 3">DSM 16996</strain>
    </source>
</reference>
<keyword evidence="1" id="KW-0472">Membrane</keyword>
<dbReference type="AlphaFoldDB" id="A0A2S6NBE1"/>
<keyword evidence="3" id="KW-1185">Reference proteome</keyword>
<dbReference type="Proteomes" id="UP000239089">
    <property type="component" value="Unassembled WGS sequence"/>
</dbReference>
<feature type="transmembrane region" description="Helical" evidence="1">
    <location>
        <begin position="151"/>
        <end position="172"/>
    </location>
</feature>
<gene>
    <name evidence="2" type="ORF">CCR94_07720</name>
</gene>
<sequence>MATKSVSTIIYFGFVALITETCVRNAIGYKFSQSLIDWRFGITRRGLFGEVLRHIVPPPYDYLLYLHISEVVLILVALSLCIFIAVTEFKNLKENRWFFMLLFLGSPLALKNIVFDIGRTDIYGIFVFLLAAIMYVIEYDRILLCFSVPCIAALSLLSENTIFLFGPSFLYICYCSGQRQNKAVVWTLVPAATLLFALVFNQLLPPPHVSIEEYHAYLQSKSLTPMNSDPEVFLYMNGFGALSHTFKEVYRQISLSNAKSFILMVFFIIILTWSYVFYIIAKAKMTSVEKAMFYLIPLCYVPLYCLGTDWFRWTSNLTFLMMIIILAKASSWNISLAFPQRRFAEIWLLAAIFVIPIGISEQLGPPTSMEFIVRMDPGVRPKYDPADLIWTIFHR</sequence>